<feature type="region of interest" description="Disordered" evidence="1">
    <location>
        <begin position="1"/>
        <end position="23"/>
    </location>
</feature>
<sequence length="72" mass="7981">MTRRSGIVEKPQGPPPCRLPHGKVGATLMYRSRTSGSRMPVTVKEVEKERVLILFQGDGTTWKRIEGLSGES</sequence>
<dbReference type="Proteomes" id="UP001189429">
    <property type="component" value="Unassembled WGS sequence"/>
</dbReference>
<evidence type="ECO:0000313" key="3">
    <source>
        <dbReference type="Proteomes" id="UP001189429"/>
    </source>
</evidence>
<gene>
    <name evidence="2" type="ORF">PCOR1329_LOCUS849</name>
</gene>
<evidence type="ECO:0000256" key="1">
    <source>
        <dbReference type="SAM" id="MobiDB-lite"/>
    </source>
</evidence>
<comment type="caution">
    <text evidence="2">The sequence shown here is derived from an EMBL/GenBank/DDBJ whole genome shotgun (WGS) entry which is preliminary data.</text>
</comment>
<organism evidence="2 3">
    <name type="scientific">Prorocentrum cordatum</name>
    <dbReference type="NCBI Taxonomy" id="2364126"/>
    <lineage>
        <taxon>Eukaryota</taxon>
        <taxon>Sar</taxon>
        <taxon>Alveolata</taxon>
        <taxon>Dinophyceae</taxon>
        <taxon>Prorocentrales</taxon>
        <taxon>Prorocentraceae</taxon>
        <taxon>Prorocentrum</taxon>
    </lineage>
</organism>
<protein>
    <submittedName>
        <fullName evidence="2">Uncharacterized protein</fullName>
    </submittedName>
</protein>
<reference evidence="2" key="1">
    <citation type="submission" date="2023-10" db="EMBL/GenBank/DDBJ databases">
        <authorList>
            <person name="Chen Y."/>
            <person name="Shah S."/>
            <person name="Dougan E. K."/>
            <person name="Thang M."/>
            <person name="Chan C."/>
        </authorList>
    </citation>
    <scope>NUCLEOTIDE SEQUENCE [LARGE SCALE GENOMIC DNA]</scope>
</reference>
<accession>A0ABN9PGC8</accession>
<keyword evidence="3" id="KW-1185">Reference proteome</keyword>
<evidence type="ECO:0000313" key="2">
    <source>
        <dbReference type="EMBL" id="CAK0789215.1"/>
    </source>
</evidence>
<feature type="non-terminal residue" evidence="2">
    <location>
        <position position="72"/>
    </location>
</feature>
<dbReference type="EMBL" id="CAUYUJ010000197">
    <property type="protein sequence ID" value="CAK0789215.1"/>
    <property type="molecule type" value="Genomic_DNA"/>
</dbReference>
<proteinExistence type="predicted"/>
<name>A0ABN9PGC8_9DINO</name>